<keyword evidence="4 7" id="KW-0812">Transmembrane</keyword>
<evidence type="ECO:0000256" key="3">
    <source>
        <dbReference type="ARBA" id="ARBA00022475"/>
    </source>
</evidence>
<dbReference type="EMBL" id="DOEK01000028">
    <property type="protein sequence ID" value="HBP29965.1"/>
    <property type="molecule type" value="Genomic_DNA"/>
</dbReference>
<evidence type="ECO:0000256" key="1">
    <source>
        <dbReference type="ARBA" id="ARBA00004651"/>
    </source>
</evidence>
<organism evidence="9 10">
    <name type="scientific">Advenella kashmirensis</name>
    <dbReference type="NCBI Taxonomy" id="310575"/>
    <lineage>
        <taxon>Bacteria</taxon>
        <taxon>Pseudomonadati</taxon>
        <taxon>Pseudomonadota</taxon>
        <taxon>Betaproteobacteria</taxon>
        <taxon>Burkholderiales</taxon>
        <taxon>Alcaligenaceae</taxon>
    </lineage>
</organism>
<dbReference type="InterPro" id="IPR000515">
    <property type="entry name" value="MetI-like"/>
</dbReference>
<name>A0A356LHH1_9BURK</name>
<dbReference type="CDD" id="cd06261">
    <property type="entry name" value="TM_PBP2"/>
    <property type="match status" value="1"/>
</dbReference>
<keyword evidence="6 7" id="KW-0472">Membrane</keyword>
<dbReference type="PANTHER" id="PTHR30151">
    <property type="entry name" value="ALKANE SULFONATE ABC TRANSPORTER-RELATED, MEMBRANE SUBUNIT"/>
    <property type="match status" value="1"/>
</dbReference>
<dbReference type="PROSITE" id="PS50928">
    <property type="entry name" value="ABC_TM1"/>
    <property type="match status" value="1"/>
</dbReference>
<feature type="transmembrane region" description="Helical" evidence="7">
    <location>
        <begin position="12"/>
        <end position="31"/>
    </location>
</feature>
<dbReference type="Gene3D" id="1.10.3720.10">
    <property type="entry name" value="MetI-like"/>
    <property type="match status" value="1"/>
</dbReference>
<feature type="transmembrane region" description="Helical" evidence="7">
    <location>
        <begin position="226"/>
        <end position="245"/>
    </location>
</feature>
<comment type="caution">
    <text evidence="9">The sequence shown here is derived from an EMBL/GenBank/DDBJ whole genome shotgun (WGS) entry which is preliminary data.</text>
</comment>
<dbReference type="AlphaFoldDB" id="A0A356LHH1"/>
<feature type="transmembrane region" description="Helical" evidence="7">
    <location>
        <begin position="72"/>
        <end position="93"/>
    </location>
</feature>
<evidence type="ECO:0000256" key="2">
    <source>
        <dbReference type="ARBA" id="ARBA00022448"/>
    </source>
</evidence>
<dbReference type="Pfam" id="PF00528">
    <property type="entry name" value="BPD_transp_1"/>
    <property type="match status" value="1"/>
</dbReference>
<keyword evidence="2 7" id="KW-0813">Transport</keyword>
<evidence type="ECO:0000256" key="5">
    <source>
        <dbReference type="ARBA" id="ARBA00022989"/>
    </source>
</evidence>
<proteinExistence type="inferred from homology"/>
<gene>
    <name evidence="9" type="ORF">DD666_11180</name>
</gene>
<feature type="domain" description="ABC transmembrane type-1" evidence="8">
    <location>
        <begin position="65"/>
        <end position="249"/>
    </location>
</feature>
<dbReference type="GO" id="GO:0005886">
    <property type="term" value="C:plasma membrane"/>
    <property type="evidence" value="ECO:0007669"/>
    <property type="project" value="UniProtKB-SubCell"/>
</dbReference>
<feature type="transmembrane region" description="Helical" evidence="7">
    <location>
        <begin position="131"/>
        <end position="149"/>
    </location>
</feature>
<dbReference type="PANTHER" id="PTHR30151:SF0">
    <property type="entry name" value="ABC TRANSPORTER PERMEASE PROTEIN MJ0413-RELATED"/>
    <property type="match status" value="1"/>
</dbReference>
<reference evidence="9 10" key="1">
    <citation type="journal article" date="2018" name="Nat. Biotechnol.">
        <title>A standardized bacterial taxonomy based on genome phylogeny substantially revises the tree of life.</title>
        <authorList>
            <person name="Parks D.H."/>
            <person name="Chuvochina M."/>
            <person name="Waite D.W."/>
            <person name="Rinke C."/>
            <person name="Skarshewski A."/>
            <person name="Chaumeil P.A."/>
            <person name="Hugenholtz P."/>
        </authorList>
    </citation>
    <scope>NUCLEOTIDE SEQUENCE [LARGE SCALE GENOMIC DNA]</scope>
    <source>
        <strain evidence="9">UBA10707</strain>
    </source>
</reference>
<evidence type="ECO:0000256" key="6">
    <source>
        <dbReference type="ARBA" id="ARBA00023136"/>
    </source>
</evidence>
<dbReference type="FunFam" id="1.10.3720.10:FF:000003">
    <property type="entry name" value="Aliphatic sulfonate ABC transporter permease"/>
    <property type="match status" value="1"/>
</dbReference>
<evidence type="ECO:0000313" key="9">
    <source>
        <dbReference type="EMBL" id="HBP29965.1"/>
    </source>
</evidence>
<evidence type="ECO:0000256" key="4">
    <source>
        <dbReference type="ARBA" id="ARBA00022692"/>
    </source>
</evidence>
<comment type="similarity">
    <text evidence="7">Belongs to the binding-protein-dependent transport system permease family.</text>
</comment>
<dbReference type="SUPFAM" id="SSF161098">
    <property type="entry name" value="MetI-like"/>
    <property type="match status" value="1"/>
</dbReference>
<evidence type="ECO:0000259" key="8">
    <source>
        <dbReference type="PROSITE" id="PS50928"/>
    </source>
</evidence>
<evidence type="ECO:0000256" key="7">
    <source>
        <dbReference type="RuleBase" id="RU363032"/>
    </source>
</evidence>
<keyword evidence="5 7" id="KW-1133">Transmembrane helix</keyword>
<protein>
    <submittedName>
        <fullName evidence="9">ABC transporter permease</fullName>
    </submittedName>
</protein>
<feature type="transmembrane region" description="Helical" evidence="7">
    <location>
        <begin position="186"/>
        <end position="206"/>
    </location>
</feature>
<dbReference type="GO" id="GO:0042918">
    <property type="term" value="P:alkanesulfonate transmembrane transport"/>
    <property type="evidence" value="ECO:0007669"/>
    <property type="project" value="UniProtKB-ARBA"/>
</dbReference>
<keyword evidence="3" id="KW-1003">Cell membrane</keyword>
<evidence type="ECO:0000313" key="10">
    <source>
        <dbReference type="Proteomes" id="UP000264036"/>
    </source>
</evidence>
<comment type="subcellular location">
    <subcellularLocation>
        <location evidence="1 7">Cell membrane</location>
        <topology evidence="1 7">Multi-pass membrane protein</topology>
    </subcellularLocation>
</comment>
<accession>A0A356LHH1</accession>
<dbReference type="Proteomes" id="UP000264036">
    <property type="component" value="Unassembled WGS sequence"/>
</dbReference>
<feature type="transmembrane region" description="Helical" evidence="7">
    <location>
        <begin position="105"/>
        <end position="125"/>
    </location>
</feature>
<dbReference type="InterPro" id="IPR035906">
    <property type="entry name" value="MetI-like_sf"/>
</dbReference>
<sequence>MAKATRSSNRSGNLAWSVFPFICLIAVWMLVHASGWISPALLPSPLEVLQTFWTHLTQGGLLVNMAMSIQRVVGGLLLGMLLAVPIGFLIGWYKPIRRFVDPLVNFFRALPPIALIPLVIVYFGIGEMAKIAILFYASFFAAVIVMYEGMNQISPVYIRVAKTLGATDMEIFLKVMVPMTVPHMLTALRVALGVAWATLVAAELVAAQEGLGAMIQNASAFFDLRAIYVGIICIGAIALLMDVAIRKLSNRLISWQDRAGE</sequence>